<dbReference type="Proteomes" id="UP000664991">
    <property type="component" value="Unassembled WGS sequence"/>
</dbReference>
<dbReference type="SUPFAM" id="SSF53474">
    <property type="entry name" value="alpha/beta-Hydrolases"/>
    <property type="match status" value="1"/>
</dbReference>
<proteinExistence type="inferred from homology"/>
<name>A0A836A5U6_SHEEP</name>
<feature type="compositionally biased region" description="Basic residues" evidence="15">
    <location>
        <begin position="95"/>
        <end position="108"/>
    </location>
</feature>
<comment type="subcellular location">
    <subcellularLocation>
        <location evidence="1">Cell membrane</location>
        <topology evidence="1">Single-pass type II membrane protein</topology>
    </subcellularLocation>
</comment>
<organism evidence="19 20">
    <name type="scientific">Ovis aries</name>
    <name type="common">Sheep</name>
    <dbReference type="NCBI Taxonomy" id="9940"/>
    <lineage>
        <taxon>Eukaryota</taxon>
        <taxon>Metazoa</taxon>
        <taxon>Chordata</taxon>
        <taxon>Craniata</taxon>
        <taxon>Vertebrata</taxon>
        <taxon>Euteleostomi</taxon>
        <taxon>Mammalia</taxon>
        <taxon>Eutheria</taxon>
        <taxon>Laurasiatheria</taxon>
        <taxon>Artiodactyla</taxon>
        <taxon>Ruminantia</taxon>
        <taxon>Pecora</taxon>
        <taxon>Bovidae</taxon>
        <taxon>Caprinae</taxon>
        <taxon>Ovis</taxon>
    </lineage>
</organism>
<feature type="transmembrane region" description="Helical" evidence="16">
    <location>
        <begin position="277"/>
        <end position="298"/>
    </location>
</feature>
<feature type="region of interest" description="Disordered" evidence="15">
    <location>
        <begin position="93"/>
        <end position="117"/>
    </location>
</feature>
<dbReference type="GO" id="GO:0006508">
    <property type="term" value="P:proteolysis"/>
    <property type="evidence" value="ECO:0007669"/>
    <property type="project" value="InterPro"/>
</dbReference>
<feature type="region of interest" description="Disordered" evidence="15">
    <location>
        <begin position="1"/>
        <end position="20"/>
    </location>
</feature>
<dbReference type="GO" id="GO:0008236">
    <property type="term" value="F:serine-type peptidase activity"/>
    <property type="evidence" value="ECO:0007669"/>
    <property type="project" value="InterPro"/>
</dbReference>
<dbReference type="InterPro" id="IPR002469">
    <property type="entry name" value="Peptidase_S9B_N"/>
</dbReference>
<evidence type="ECO:0000256" key="4">
    <source>
        <dbReference type="ARBA" id="ARBA00022692"/>
    </source>
</evidence>
<dbReference type="GO" id="GO:0015459">
    <property type="term" value="F:potassium channel regulator activity"/>
    <property type="evidence" value="ECO:0007669"/>
    <property type="project" value="TreeGrafter"/>
</dbReference>
<keyword evidence="7 16" id="KW-0472">Membrane</keyword>
<evidence type="ECO:0000259" key="18">
    <source>
        <dbReference type="Pfam" id="PF00930"/>
    </source>
</evidence>
<dbReference type="Pfam" id="PF00930">
    <property type="entry name" value="DPPIV_N"/>
    <property type="match status" value="1"/>
</dbReference>
<evidence type="ECO:0000259" key="17">
    <source>
        <dbReference type="Pfam" id="PF00326"/>
    </source>
</evidence>
<comment type="caution">
    <text evidence="19">The sequence shown here is derived from an EMBL/GenBank/DDBJ whole genome shotgun (WGS) entry which is preliminary data.</text>
</comment>
<feature type="domain" description="Dipeptidylpeptidase IV N-terminal" evidence="18">
    <location>
        <begin position="376"/>
        <end position="742"/>
    </location>
</feature>
<sequence>MTTAKEPSASGKSVQQQEQHRLFAAATGQAWPSSVAMTHVCSDAVTQEASFYEGRCVWGQEKRTPKSRDSEKFNIWNTHKGLNMADPCSIERFKPKSKRRKGAKRKTGAVRPGVSASGPLLMPGQQHLLVMSSPRNTCPLVPPDPDLTGRYGSNGIISGFGLCIDARGSYVNLPRQPRLKQPQQAENQVPECIHVPRIYWGIKFRCHRGLPSSFEGELRLKDLVHSSLLSPKFPFLKTGPYAKWEQTLPTPMPPPFSCFMTKELVGSNPPQRNWKGIAIALLVILVICSLIVTSVILLTPAEDNSLSQKKKVTVEDLFSEDFKIHDPEAKWISDKEFIYREQKGNVILRNVETNTSTVLIEGKKIESLRAIRYEISPDREYALFSYNVEPIYQHSYTGYYVLSKIPHGDPQSLDPPEVSNAKLQYAGWGPKGQQLIFIFENNIYYCAHVGKQAIRVVSTGKEGVIYNGLSDWLYEEEILKTHIAHWWSPDGTRLAYATINDSRVPVMELPTYTGSVYPTAKPYHYPKAGCENPSISLHVIGLNGPTHDLEMTPPDDPRMREYYITMVKWATSTKVAVNWLSRAQNVSILTLCDATTGVCTKKHEDESEAWLHRQNEEPVFSKDGRKFFFVRAIPQGGQGKFYHITVSSSQPNSSNDNIQSITSGDWDVTKILSYDEKRSQIYFLSTEDLPRRRQLYSASTVGSFNRQCLSCDLVDNCTYFSASFSPGADFFLLKCEGPGVPTVTVYNTTDKKKMFDLETNQHVQKAVSDRQMPTVEYRKIQTDDYNLPVQILKPATFTDTAHYPLLLVVDGTPGSQSVAEKFAVTWETVMVSSHGAVVVKCDGRGSGFQGTRLLHEVRRRLGSLEEKDQMEAVRVMLKEPYIDKTRVAVFGKDYGGYLSTYLLPAKGDGQAPVFSCGSALSPITDFKLYASAFSERYLGLHGLDNRAYEMAKVAPRVSALEGQQFLVIHATADEKIHFQHTAELITQLIKGKANYSLQIYPDESHYFSSAALQQHLYRSILGFFVECFRIQDKLPAVTAREEEEED</sequence>
<evidence type="ECO:0000256" key="6">
    <source>
        <dbReference type="ARBA" id="ARBA00022989"/>
    </source>
</evidence>
<feature type="compositionally biased region" description="Polar residues" evidence="15">
    <location>
        <begin position="1"/>
        <end position="17"/>
    </location>
</feature>
<dbReference type="Pfam" id="PF00326">
    <property type="entry name" value="Peptidase_S9"/>
    <property type="match status" value="1"/>
</dbReference>
<evidence type="ECO:0000256" key="1">
    <source>
        <dbReference type="ARBA" id="ARBA00004401"/>
    </source>
</evidence>
<dbReference type="FunFam" id="2.140.10.30:FF:000001">
    <property type="entry name" value="Dipeptidyl peptidase 4"/>
    <property type="match status" value="1"/>
</dbReference>
<evidence type="ECO:0000256" key="10">
    <source>
        <dbReference type="ARBA" id="ARBA00041991"/>
    </source>
</evidence>
<accession>A0A836A5U6</accession>
<evidence type="ECO:0000256" key="2">
    <source>
        <dbReference type="ARBA" id="ARBA00006150"/>
    </source>
</evidence>
<dbReference type="PANTHER" id="PTHR11731">
    <property type="entry name" value="PROTEASE FAMILY S9B,C DIPEPTIDYL-PEPTIDASE IV-RELATED"/>
    <property type="match status" value="1"/>
</dbReference>
<evidence type="ECO:0000256" key="14">
    <source>
        <dbReference type="ARBA" id="ARBA00046476"/>
    </source>
</evidence>
<keyword evidence="5" id="KW-0735">Signal-anchor</keyword>
<dbReference type="FunFam" id="3.40.50.1820:FF:000003">
    <property type="entry name" value="Dipeptidyl peptidase 4"/>
    <property type="match status" value="1"/>
</dbReference>
<evidence type="ECO:0000256" key="15">
    <source>
        <dbReference type="SAM" id="MobiDB-lite"/>
    </source>
</evidence>
<dbReference type="InterPro" id="IPR050278">
    <property type="entry name" value="Serine_Prot_S9B/DPPIV"/>
</dbReference>
<evidence type="ECO:0000256" key="7">
    <source>
        <dbReference type="ARBA" id="ARBA00023136"/>
    </source>
</evidence>
<dbReference type="InterPro" id="IPR001375">
    <property type="entry name" value="Peptidase_S9_cat"/>
</dbReference>
<evidence type="ECO:0000313" key="20">
    <source>
        <dbReference type="Proteomes" id="UP000664991"/>
    </source>
</evidence>
<feature type="domain" description="Peptidase S9 prolyl oligopeptidase catalytic" evidence="17">
    <location>
        <begin position="824"/>
        <end position="1029"/>
    </location>
</feature>
<protein>
    <recommendedName>
        <fullName evidence="12">A-type potassium channel modulatory protein DPP6</fullName>
    </recommendedName>
    <alternativeName>
        <fullName evidence="13">Dipeptidyl aminopeptidase-like protein 6</fullName>
    </alternativeName>
    <alternativeName>
        <fullName evidence="11">Dipeptidyl peptidase 6</fullName>
    </alternativeName>
    <alternativeName>
        <fullName evidence="10">Dipeptidyl peptidase VI</fullName>
    </alternativeName>
</protein>
<evidence type="ECO:0000256" key="5">
    <source>
        <dbReference type="ARBA" id="ARBA00022968"/>
    </source>
</evidence>
<comment type="similarity">
    <text evidence="2">Belongs to the peptidase S9B family.</text>
</comment>
<dbReference type="GO" id="GO:1901379">
    <property type="term" value="P:regulation of potassium ion transmembrane transport"/>
    <property type="evidence" value="ECO:0007669"/>
    <property type="project" value="TreeGrafter"/>
</dbReference>
<dbReference type="EMBL" id="JAEMGP010000004">
    <property type="protein sequence ID" value="KAG5210760.1"/>
    <property type="molecule type" value="Genomic_DNA"/>
</dbReference>
<keyword evidence="8" id="KW-1015">Disulfide bond</keyword>
<dbReference type="Gene3D" id="3.40.50.1820">
    <property type="entry name" value="alpha/beta hydrolase"/>
    <property type="match status" value="1"/>
</dbReference>
<evidence type="ECO:0000256" key="8">
    <source>
        <dbReference type="ARBA" id="ARBA00023157"/>
    </source>
</evidence>
<dbReference type="GO" id="GO:0008076">
    <property type="term" value="C:voltage-gated potassium channel complex"/>
    <property type="evidence" value="ECO:0007669"/>
    <property type="project" value="TreeGrafter"/>
</dbReference>
<evidence type="ECO:0000256" key="16">
    <source>
        <dbReference type="SAM" id="Phobius"/>
    </source>
</evidence>
<evidence type="ECO:0000256" key="9">
    <source>
        <dbReference type="ARBA" id="ARBA00023180"/>
    </source>
</evidence>
<keyword evidence="4 16" id="KW-0812">Transmembrane</keyword>
<comment type="subunit">
    <text evidence="14">Homodimer (in vitro). Interacts with KCND2. Identified in a complex with KCND2 and KCNIP2. Forms an octameric complex composed of four DPP6 subunits bound to the KCND2 tetramer. Interacts with KCND3; this interaction modulates the channel gating kinetics namely channel activation and inactivation kinetics and rate of recovery from inactivation.</text>
</comment>
<reference evidence="19 20" key="1">
    <citation type="submission" date="2020-12" db="EMBL/GenBank/DDBJ databases">
        <title>De novo assembly of Tibetan sheep genome.</title>
        <authorList>
            <person name="Li X."/>
        </authorList>
    </citation>
    <scope>NUCLEOTIDE SEQUENCE [LARGE SCALE GENOMIC DNA]</scope>
    <source>
        <tissue evidence="19">Heart</tissue>
    </source>
</reference>
<dbReference type="InterPro" id="IPR029058">
    <property type="entry name" value="AB_hydrolase_fold"/>
</dbReference>
<keyword evidence="6 16" id="KW-1133">Transmembrane helix</keyword>
<evidence type="ECO:0000313" key="19">
    <source>
        <dbReference type="EMBL" id="KAG5210760.1"/>
    </source>
</evidence>
<evidence type="ECO:0000256" key="13">
    <source>
        <dbReference type="ARBA" id="ARBA00044999"/>
    </source>
</evidence>
<dbReference type="AlphaFoldDB" id="A0A836A5U6"/>
<keyword evidence="3" id="KW-1003">Cell membrane</keyword>
<evidence type="ECO:0000256" key="12">
    <source>
        <dbReference type="ARBA" id="ARBA00044990"/>
    </source>
</evidence>
<dbReference type="Gene3D" id="2.140.10.30">
    <property type="entry name" value="Dipeptidylpeptidase IV, N-terminal domain"/>
    <property type="match status" value="1"/>
</dbReference>
<evidence type="ECO:0000256" key="11">
    <source>
        <dbReference type="ARBA" id="ARBA00042016"/>
    </source>
</evidence>
<dbReference type="SUPFAM" id="SSF82171">
    <property type="entry name" value="DPP6 N-terminal domain-like"/>
    <property type="match status" value="1"/>
</dbReference>
<evidence type="ECO:0000256" key="3">
    <source>
        <dbReference type="ARBA" id="ARBA00022475"/>
    </source>
</evidence>
<dbReference type="PANTHER" id="PTHR11731:SF20">
    <property type="entry name" value="DIPEPTIDYL AMINOPEPTIDASE-LIKE PROTEIN 6"/>
    <property type="match status" value="1"/>
</dbReference>
<keyword evidence="9" id="KW-0325">Glycoprotein</keyword>
<gene>
    <name evidence="19" type="ORF">JEQ12_015954</name>
</gene>